<dbReference type="InterPro" id="IPR043129">
    <property type="entry name" value="ATPase_NBD"/>
</dbReference>
<dbReference type="Gene3D" id="3.30.420.40">
    <property type="match status" value="1"/>
</dbReference>
<comment type="pathway">
    <text evidence="2">Purine metabolism; ppGpp biosynthesis; ppGpp from GTP: step 2/2.</text>
</comment>
<dbReference type="InterPro" id="IPR030673">
    <property type="entry name" value="PyroPPase_GppA_Ppx"/>
</dbReference>
<dbReference type="InterPro" id="IPR023709">
    <property type="entry name" value="Guo-5TP_3DP_PyrP"/>
</dbReference>
<accession>A0A1I1SHL7</accession>
<evidence type="ECO:0000259" key="4">
    <source>
        <dbReference type="Pfam" id="PF21447"/>
    </source>
</evidence>
<evidence type="ECO:0000313" key="6">
    <source>
        <dbReference type="Proteomes" id="UP000198862"/>
    </source>
</evidence>
<dbReference type="GO" id="GO:0008894">
    <property type="term" value="F:guanosine-5'-triphosphate,3'-diphosphate diphosphatase activity"/>
    <property type="evidence" value="ECO:0007669"/>
    <property type="project" value="UniProtKB-UniRule"/>
</dbReference>
<dbReference type="PANTHER" id="PTHR30005">
    <property type="entry name" value="EXOPOLYPHOSPHATASE"/>
    <property type="match status" value="1"/>
</dbReference>
<sequence>MVVAANQHQNIYAVIDLGSNSFHMLIAKSVAGDLQTIGRVKRKVRLAAGLDKKNHLSLEAMQRGWECLYLFAERLQDIPAQNIRIVATATLRLAINAKEFIDKAQMILNHKLEVISGEVEAKTIYKGVAYTSAFCGKQLVVDIGGASTEVIIGDAFEPLNYKSLNMGCVTYLEKYFHDGNLTLNNFELATAAAHDMIKPIKQSYKTVGWKSVSGASGTVQAIQEIMIAQGLDENLTLEKLNSIKKQAVLYKTIEQLALPGLVEDRRLVFVSGLSILIALFEALEIDSMGLAGGALREGVLYSMVKELQNHDIRKRTIDSFVERYHVDQHQGQRVSDLASSFAVQVSEHWFNNIESSISILNAASLLHEVGLLIEYKQYQKHTAYILTNTLMPGFSQTQHKLLVALVSGHRADIDDQQFLSLGINEKHGQKLVRILRLSVLFAMRRKNDVFPSVKLQAENDTLSVLLPKTWLEQHPLMRSELEQEIHYQKKVGWKLVISTF</sequence>
<feature type="domain" description="Ppx/GppA phosphatase N-terminal" evidence="3">
    <location>
        <begin position="25"/>
        <end position="305"/>
    </location>
</feature>
<protein>
    <recommendedName>
        <fullName evidence="2">Guanosine-5'-triphosphate,3'-diphosphate pyrophosphatase</fullName>
        <ecNumber evidence="2">3.6.1.40</ecNumber>
    </recommendedName>
    <alternativeName>
        <fullName evidence="2">Guanosine pentaphosphate phosphohydrolase</fullName>
    </alternativeName>
    <alternativeName>
        <fullName evidence="2">pppGpp-5'-phosphohydrolase</fullName>
    </alternativeName>
</protein>
<dbReference type="AlphaFoldDB" id="A0A1I1SHL7"/>
<dbReference type="PANTHER" id="PTHR30005:SF0">
    <property type="entry name" value="RETROGRADE REGULATION PROTEIN 2"/>
    <property type="match status" value="1"/>
</dbReference>
<dbReference type="Proteomes" id="UP000198862">
    <property type="component" value="Unassembled WGS sequence"/>
</dbReference>
<dbReference type="NCBIfam" id="NF008260">
    <property type="entry name" value="PRK11031.1"/>
    <property type="match status" value="1"/>
</dbReference>
<gene>
    <name evidence="2" type="primary">gppA</name>
    <name evidence="5" type="ORF">SAMN02745724_04588</name>
</gene>
<dbReference type="EC" id="3.6.1.40" evidence="2"/>
<dbReference type="Gene3D" id="1.10.3210.10">
    <property type="entry name" value="Hypothetical protein af1432"/>
    <property type="match status" value="1"/>
</dbReference>
<comment type="catalytic activity">
    <reaction evidence="2">
        <text>guanosine 3'-diphosphate 5'-triphosphate + H2O = guanosine 3',5'-bis(diphosphate) + phosphate + H(+)</text>
        <dbReference type="Rhea" id="RHEA:13073"/>
        <dbReference type="ChEBI" id="CHEBI:15377"/>
        <dbReference type="ChEBI" id="CHEBI:15378"/>
        <dbReference type="ChEBI" id="CHEBI:43474"/>
        <dbReference type="ChEBI" id="CHEBI:77828"/>
        <dbReference type="ChEBI" id="CHEBI:142410"/>
        <dbReference type="EC" id="3.6.1.40"/>
    </reaction>
</comment>
<dbReference type="OrthoDB" id="9793035at2"/>
<dbReference type="GO" id="GO:0015949">
    <property type="term" value="P:nucleobase-containing small molecule interconversion"/>
    <property type="evidence" value="ECO:0007669"/>
    <property type="project" value="TreeGrafter"/>
</dbReference>
<evidence type="ECO:0000313" key="5">
    <source>
        <dbReference type="EMBL" id="SFD45936.1"/>
    </source>
</evidence>
<dbReference type="InterPro" id="IPR003695">
    <property type="entry name" value="Ppx_GppA_N"/>
</dbReference>
<dbReference type="GO" id="GO:0015970">
    <property type="term" value="P:guanosine tetraphosphate biosynthetic process"/>
    <property type="evidence" value="ECO:0007669"/>
    <property type="project" value="UniProtKB-UniRule"/>
</dbReference>
<dbReference type="HAMAP" id="MF_01550">
    <property type="entry name" value="GppA"/>
    <property type="match status" value="1"/>
</dbReference>
<dbReference type="InterPro" id="IPR048950">
    <property type="entry name" value="Ppx_GppA_C"/>
</dbReference>
<dbReference type="FunFam" id="3.30.420.40:FF:000023">
    <property type="entry name" value="Guanosine-5'-triphosphate,3'-diphosphate pyrophosphatase"/>
    <property type="match status" value="1"/>
</dbReference>
<dbReference type="FunFam" id="3.30.420.150:FF:000001">
    <property type="entry name" value="Guanosine-5'-triphosphate,3'-diphosphate pyrophosphatase"/>
    <property type="match status" value="1"/>
</dbReference>
<dbReference type="RefSeq" id="WP_091990272.1">
    <property type="nucleotide sequence ID" value="NZ_FOLO01000059.1"/>
</dbReference>
<organism evidence="5 6">
    <name type="scientific">Pseudoalteromonas denitrificans DSM 6059</name>
    <dbReference type="NCBI Taxonomy" id="1123010"/>
    <lineage>
        <taxon>Bacteria</taxon>
        <taxon>Pseudomonadati</taxon>
        <taxon>Pseudomonadota</taxon>
        <taxon>Gammaproteobacteria</taxon>
        <taxon>Alteromonadales</taxon>
        <taxon>Pseudoalteromonadaceae</taxon>
        <taxon>Pseudoalteromonas</taxon>
    </lineage>
</organism>
<dbReference type="EMBL" id="FOLO01000059">
    <property type="protein sequence ID" value="SFD45936.1"/>
    <property type="molecule type" value="Genomic_DNA"/>
</dbReference>
<reference evidence="5 6" key="1">
    <citation type="submission" date="2016-10" db="EMBL/GenBank/DDBJ databases">
        <authorList>
            <person name="de Groot N.N."/>
        </authorList>
    </citation>
    <scope>NUCLEOTIDE SEQUENCE [LARGE SCALE GENOMIC DNA]</scope>
    <source>
        <strain evidence="5 6">DSM 6059</strain>
    </source>
</reference>
<name>A0A1I1SHL7_9GAMM</name>
<dbReference type="SUPFAM" id="SSF53067">
    <property type="entry name" value="Actin-like ATPase domain"/>
    <property type="match status" value="2"/>
</dbReference>
<proteinExistence type="inferred from homology"/>
<dbReference type="Gene3D" id="3.30.420.150">
    <property type="entry name" value="Exopolyphosphatase. Domain 2"/>
    <property type="match status" value="1"/>
</dbReference>
<dbReference type="SUPFAM" id="SSF109604">
    <property type="entry name" value="HD-domain/PDEase-like"/>
    <property type="match status" value="1"/>
</dbReference>
<dbReference type="UniPathway" id="UPA00908">
    <property type="reaction ID" value="UER00885"/>
</dbReference>
<keyword evidence="6" id="KW-1185">Reference proteome</keyword>
<comment type="similarity">
    <text evidence="2">Belongs to the GppA/Ppx family. GppA subfamily.</text>
</comment>
<dbReference type="Pfam" id="PF02541">
    <property type="entry name" value="Ppx-GppA"/>
    <property type="match status" value="1"/>
</dbReference>
<evidence type="ECO:0000256" key="2">
    <source>
        <dbReference type="HAMAP-Rule" id="MF_01550"/>
    </source>
</evidence>
<dbReference type="STRING" id="1123010.SAMN02745724_04588"/>
<dbReference type="Pfam" id="PF21447">
    <property type="entry name" value="Ppx-GppA_III"/>
    <property type="match status" value="1"/>
</dbReference>
<comment type="function">
    <text evidence="2">Catalyzes the conversion of pppGpp to ppGpp. Guanosine pentaphosphate (pppGpp) is a cytoplasmic signaling molecule which together with ppGpp controls the 'stringent response', an adaptive process that allows bacteria to respond to amino acid starvation, resulting in the coordinated regulation of numerous cellular activities.</text>
</comment>
<dbReference type="PIRSF" id="PIRSF001267">
    <property type="entry name" value="Pyrophosphatase_GppA_Ppx"/>
    <property type="match status" value="1"/>
</dbReference>
<dbReference type="InterPro" id="IPR050273">
    <property type="entry name" value="GppA/Ppx_hydrolase"/>
</dbReference>
<keyword evidence="1 2" id="KW-0378">Hydrolase</keyword>
<dbReference type="GO" id="GO:0015974">
    <property type="term" value="P:guanosine pentaphosphate catabolic process"/>
    <property type="evidence" value="ECO:0007669"/>
    <property type="project" value="InterPro"/>
</dbReference>
<evidence type="ECO:0000259" key="3">
    <source>
        <dbReference type="Pfam" id="PF02541"/>
    </source>
</evidence>
<evidence type="ECO:0000256" key="1">
    <source>
        <dbReference type="ARBA" id="ARBA00022801"/>
    </source>
</evidence>
<feature type="domain" description="Ppx/GppA phosphatase C-terminal" evidence="4">
    <location>
        <begin position="312"/>
        <end position="484"/>
    </location>
</feature>